<dbReference type="RefSeq" id="WP_265265937.1">
    <property type="nucleotide sequence ID" value="NZ_JAIHOM010000105.1"/>
</dbReference>
<reference evidence="2 3" key="1">
    <citation type="submission" date="2021-08" db="EMBL/GenBank/DDBJ databases">
        <title>Draft genome sequence of Spirulina subsalsa with high tolerance to salinity and hype-accumulation of phycocyanin.</title>
        <authorList>
            <person name="Pei H."/>
            <person name="Jiang L."/>
        </authorList>
    </citation>
    <scope>NUCLEOTIDE SEQUENCE [LARGE SCALE GENOMIC DNA]</scope>
    <source>
        <strain evidence="2 3">FACHB-351</strain>
    </source>
</reference>
<evidence type="ECO:0000313" key="3">
    <source>
        <dbReference type="Proteomes" id="UP001526426"/>
    </source>
</evidence>
<keyword evidence="3" id="KW-1185">Reference proteome</keyword>
<gene>
    <name evidence="2" type="ORF">K4A83_17450</name>
</gene>
<evidence type="ECO:0008006" key="4">
    <source>
        <dbReference type="Google" id="ProtNLM"/>
    </source>
</evidence>
<dbReference type="Proteomes" id="UP001526426">
    <property type="component" value="Unassembled WGS sequence"/>
</dbReference>
<dbReference type="InterPro" id="IPR036165">
    <property type="entry name" value="YefM-like_sf"/>
</dbReference>
<sequence length="124" mass="14113">MIDTNEFGIMGREDGTIRTNPKRHFGGHCPPYNLLRIIRPKPVMINLNIDDIQQNLSGFIKLIQEGNRLIITQADRPIAEINPISTNQPQKEPRPIGLCEGEFVVPDNFNDPLPEEIINLFENL</sequence>
<organism evidence="2 3">
    <name type="scientific">Spirulina subsalsa FACHB-351</name>
    <dbReference type="NCBI Taxonomy" id="234711"/>
    <lineage>
        <taxon>Bacteria</taxon>
        <taxon>Bacillati</taxon>
        <taxon>Cyanobacteriota</taxon>
        <taxon>Cyanophyceae</taxon>
        <taxon>Spirulinales</taxon>
        <taxon>Spirulinaceae</taxon>
        <taxon>Spirulina</taxon>
    </lineage>
</organism>
<protein>
    <recommendedName>
        <fullName evidence="4">Prevent-host-death protein</fullName>
    </recommendedName>
</protein>
<comment type="similarity">
    <text evidence="1">Belongs to the phD/YefM antitoxin family.</text>
</comment>
<evidence type="ECO:0000313" key="2">
    <source>
        <dbReference type="EMBL" id="MCW6038044.1"/>
    </source>
</evidence>
<proteinExistence type="inferred from homology"/>
<evidence type="ECO:0000256" key="1">
    <source>
        <dbReference type="ARBA" id="ARBA00009981"/>
    </source>
</evidence>
<dbReference type="EMBL" id="JAIHOM010000105">
    <property type="protein sequence ID" value="MCW6038044.1"/>
    <property type="molecule type" value="Genomic_DNA"/>
</dbReference>
<comment type="caution">
    <text evidence="2">The sequence shown here is derived from an EMBL/GenBank/DDBJ whole genome shotgun (WGS) entry which is preliminary data.</text>
</comment>
<accession>A0ABT3L972</accession>
<dbReference type="SUPFAM" id="SSF143120">
    <property type="entry name" value="YefM-like"/>
    <property type="match status" value="1"/>
</dbReference>
<name>A0ABT3L972_9CYAN</name>